<reference evidence="1 2" key="1">
    <citation type="submission" date="2014-02" db="EMBL/GenBank/DDBJ databases">
        <authorList>
            <person name="Genoscope - CEA"/>
        </authorList>
    </citation>
    <scope>NUCLEOTIDE SEQUENCE [LARGE SCALE GENOMIC DNA]</scope>
    <source>
        <strain evidence="1 2">CS03</strain>
    </source>
</reference>
<dbReference type="KEGG" id="xbv:XBW1_0737"/>
<dbReference type="Proteomes" id="UP000032930">
    <property type="component" value="Chromosome"/>
</dbReference>
<gene>
    <name evidence="1" type="ORF">XBW1_0737</name>
</gene>
<accession>A0A0B6X6Y9</accession>
<dbReference type="AlphaFoldDB" id="A0A0B6X6Y9"/>
<evidence type="ECO:0000313" key="1">
    <source>
        <dbReference type="EMBL" id="CDM88094.1"/>
    </source>
</evidence>
<evidence type="ECO:0000313" key="2">
    <source>
        <dbReference type="Proteomes" id="UP000032930"/>
    </source>
</evidence>
<name>A0A0B6X6Y9_XENBV</name>
<proteinExistence type="predicted"/>
<protein>
    <submittedName>
        <fullName evidence="1">Uncharacterized protein</fullName>
    </submittedName>
</protein>
<sequence length="29" mass="3576">MYVLYRTESHFADGNIKYFLENICYLDAW</sequence>
<organism evidence="1 2">
    <name type="scientific">Xenorhabdus bovienii</name>
    <name type="common">Xenorhabdus nematophila subsp. bovienii</name>
    <dbReference type="NCBI Taxonomy" id="40576"/>
    <lineage>
        <taxon>Bacteria</taxon>
        <taxon>Pseudomonadati</taxon>
        <taxon>Pseudomonadota</taxon>
        <taxon>Gammaproteobacteria</taxon>
        <taxon>Enterobacterales</taxon>
        <taxon>Morganellaceae</taxon>
        <taxon>Xenorhabdus</taxon>
    </lineage>
</organism>
<dbReference type="EMBL" id="FO818637">
    <property type="protein sequence ID" value="CDM88094.1"/>
    <property type="molecule type" value="Genomic_DNA"/>
</dbReference>